<dbReference type="RefSeq" id="WP_067507990.1">
    <property type="nucleotide sequence ID" value="NZ_QNRE01000025.1"/>
</dbReference>
<comment type="caution">
    <text evidence="1">The sequence shown here is derived from an EMBL/GenBank/DDBJ whole genome shotgun (WGS) entry which is preliminary data.</text>
</comment>
<accession>A0A366CXV1</accession>
<keyword evidence="2" id="KW-1185">Reference proteome</keyword>
<evidence type="ECO:0000313" key="2">
    <source>
        <dbReference type="Proteomes" id="UP000252586"/>
    </source>
</evidence>
<dbReference type="STRING" id="1210090.GCA_001613185_02451"/>
<evidence type="ECO:0000313" key="1">
    <source>
        <dbReference type="EMBL" id="RBO82084.1"/>
    </source>
</evidence>
<dbReference type="Proteomes" id="UP000252586">
    <property type="component" value="Unassembled WGS sequence"/>
</dbReference>
<gene>
    <name evidence="1" type="ORF">DFR74_12539</name>
</gene>
<protein>
    <submittedName>
        <fullName evidence="1">Uncharacterized protein</fullName>
    </submittedName>
</protein>
<dbReference type="OrthoDB" id="4744257at2"/>
<name>A0A366CXV1_9NOCA</name>
<sequence length="115" mass="12865">MSGAQRTSLEWARQIAHAYRNALRAVDPDRCAKLDALARKRGQRWIAPTSIPAAAAEHGLDSVLPPKLIEQTWGIPAATLYGWKSKGLLVDRGERRAPRFLVRDVLEVQARRRTA</sequence>
<proteinExistence type="predicted"/>
<organism evidence="1 2">
    <name type="scientific">Nocardia puris</name>
    <dbReference type="NCBI Taxonomy" id="208602"/>
    <lineage>
        <taxon>Bacteria</taxon>
        <taxon>Bacillati</taxon>
        <taxon>Actinomycetota</taxon>
        <taxon>Actinomycetes</taxon>
        <taxon>Mycobacteriales</taxon>
        <taxon>Nocardiaceae</taxon>
        <taxon>Nocardia</taxon>
    </lineage>
</organism>
<dbReference type="EMBL" id="QNRE01000025">
    <property type="protein sequence ID" value="RBO82084.1"/>
    <property type="molecule type" value="Genomic_DNA"/>
</dbReference>
<dbReference type="AlphaFoldDB" id="A0A366CXV1"/>
<reference evidence="1 2" key="1">
    <citation type="submission" date="2018-06" db="EMBL/GenBank/DDBJ databases">
        <title>Genomic Encyclopedia of Type Strains, Phase IV (KMG-IV): sequencing the most valuable type-strain genomes for metagenomic binning, comparative biology and taxonomic classification.</title>
        <authorList>
            <person name="Goeker M."/>
        </authorList>
    </citation>
    <scope>NUCLEOTIDE SEQUENCE [LARGE SCALE GENOMIC DNA]</scope>
    <source>
        <strain evidence="1 2">DSM 44599</strain>
    </source>
</reference>